<evidence type="ECO:0000313" key="2">
    <source>
        <dbReference type="EMBL" id="MCQ6288835.1"/>
    </source>
</evidence>
<reference evidence="2" key="1">
    <citation type="submission" date="2022-07" db="EMBL/GenBank/DDBJ databases">
        <title>Identification and characterization of Bacillus thuringiensis and other Bacillus cereus group isolates from spinach by whole genome sequencing.</title>
        <authorList>
            <person name="Zao X."/>
            <person name="Zervas A."/>
            <person name="Hendriks M."/>
            <person name="Rajkovic A."/>
            <person name="Van Overbeek L."/>
            <person name="Hendriksen N.B."/>
            <person name="Uyttendaele M."/>
        </authorList>
    </citation>
    <scope>NUCLEOTIDE SEQUENCE</scope>
    <source>
        <strain evidence="2">781001F-1</strain>
    </source>
</reference>
<proteinExistence type="predicted"/>
<keyword evidence="2" id="KW-0650">Protein phosphatase inhibitor</keyword>
<dbReference type="GO" id="GO:0004864">
    <property type="term" value="F:protein phosphatase inhibitor activity"/>
    <property type="evidence" value="ECO:0007669"/>
    <property type="project" value="UniProtKB-KW"/>
</dbReference>
<gene>
    <name evidence="2" type="ORF">NPM19_30085</name>
</gene>
<accession>A0AAW5L8Y7</accession>
<protein>
    <submittedName>
        <fullName evidence="2">Phr family secreted Rap phosphatase inhibitor</fullName>
    </submittedName>
</protein>
<name>A0AAW5L8Y7_BACCE</name>
<dbReference type="EMBL" id="JANHEB010000095">
    <property type="protein sequence ID" value="MCQ6288835.1"/>
    <property type="molecule type" value="Genomic_DNA"/>
</dbReference>
<dbReference type="Proteomes" id="UP001204643">
    <property type="component" value="Unassembled WGS sequence"/>
</dbReference>
<feature type="chain" id="PRO_5043744962" evidence="1">
    <location>
        <begin position="24"/>
        <end position="44"/>
    </location>
</feature>
<sequence length="44" mass="4610">MKNIALSLMGAIAVLTMMFGVCTTTTTDSKQISMAVQYAHGDTG</sequence>
<feature type="signal peptide" evidence="1">
    <location>
        <begin position="1"/>
        <end position="23"/>
    </location>
</feature>
<comment type="caution">
    <text evidence="2">The sequence shown here is derived from an EMBL/GenBank/DDBJ whole genome shotgun (WGS) entry which is preliminary data.</text>
</comment>
<dbReference type="RefSeq" id="WP_256425410.1">
    <property type="nucleotide sequence ID" value="NZ_JANHDY010000122.1"/>
</dbReference>
<keyword evidence="1" id="KW-0732">Signal</keyword>
<evidence type="ECO:0000313" key="3">
    <source>
        <dbReference type="Proteomes" id="UP001204643"/>
    </source>
</evidence>
<evidence type="ECO:0000256" key="1">
    <source>
        <dbReference type="SAM" id="SignalP"/>
    </source>
</evidence>
<organism evidence="2 3">
    <name type="scientific">Bacillus cereus</name>
    <dbReference type="NCBI Taxonomy" id="1396"/>
    <lineage>
        <taxon>Bacteria</taxon>
        <taxon>Bacillati</taxon>
        <taxon>Bacillota</taxon>
        <taxon>Bacilli</taxon>
        <taxon>Bacillales</taxon>
        <taxon>Bacillaceae</taxon>
        <taxon>Bacillus</taxon>
        <taxon>Bacillus cereus group</taxon>
    </lineage>
</organism>
<dbReference type="AlphaFoldDB" id="A0AAW5L8Y7"/>